<organism evidence="2 3">
    <name type="scientific">Hevea brasiliensis</name>
    <name type="common">Para rubber tree</name>
    <name type="synonym">Siphonia brasiliensis</name>
    <dbReference type="NCBI Taxonomy" id="3981"/>
    <lineage>
        <taxon>Eukaryota</taxon>
        <taxon>Viridiplantae</taxon>
        <taxon>Streptophyta</taxon>
        <taxon>Embryophyta</taxon>
        <taxon>Tracheophyta</taxon>
        <taxon>Spermatophyta</taxon>
        <taxon>Magnoliopsida</taxon>
        <taxon>eudicotyledons</taxon>
        <taxon>Gunneridae</taxon>
        <taxon>Pentapetalae</taxon>
        <taxon>rosids</taxon>
        <taxon>fabids</taxon>
        <taxon>Malpighiales</taxon>
        <taxon>Euphorbiaceae</taxon>
        <taxon>Crotonoideae</taxon>
        <taxon>Micrandreae</taxon>
        <taxon>Hevea</taxon>
    </lineage>
</organism>
<feature type="compositionally biased region" description="Basic and acidic residues" evidence="1">
    <location>
        <begin position="497"/>
        <end position="516"/>
    </location>
</feature>
<reference evidence="2" key="1">
    <citation type="journal article" date="2023" name="Plant Biotechnol. J.">
        <title>Chromosome-level wild Hevea brasiliensis genome provides new tools for genomic-assisted breeding and valuable loci to elevate rubber yield.</title>
        <authorList>
            <person name="Cheng H."/>
            <person name="Song X."/>
            <person name="Hu Y."/>
            <person name="Wu T."/>
            <person name="Yang Q."/>
            <person name="An Z."/>
            <person name="Feng S."/>
            <person name="Deng Z."/>
            <person name="Wu W."/>
            <person name="Zeng X."/>
            <person name="Tu M."/>
            <person name="Wang X."/>
            <person name="Huang H."/>
        </authorList>
    </citation>
    <scope>NUCLEOTIDE SEQUENCE</scope>
    <source>
        <strain evidence="2">MT/VB/25A 57/8</strain>
    </source>
</reference>
<dbReference type="PROSITE" id="PS51450">
    <property type="entry name" value="LRR"/>
    <property type="match status" value="1"/>
</dbReference>
<evidence type="ECO:0000313" key="3">
    <source>
        <dbReference type="Proteomes" id="UP001174677"/>
    </source>
</evidence>
<evidence type="ECO:0000313" key="2">
    <source>
        <dbReference type="EMBL" id="KAJ9158983.1"/>
    </source>
</evidence>
<accession>A0ABQ9L4H9</accession>
<comment type="caution">
    <text evidence="2">The sequence shown here is derived from an EMBL/GenBank/DDBJ whole genome shotgun (WGS) entry which is preliminary data.</text>
</comment>
<dbReference type="PANTHER" id="PTHR11017:SF479">
    <property type="entry name" value="DISEASE RESISTANCE PROTEIN (TIR-NBS-LRR CLASS) FAMILY"/>
    <property type="match status" value="1"/>
</dbReference>
<dbReference type="Gene3D" id="3.80.10.10">
    <property type="entry name" value="Ribonuclease Inhibitor"/>
    <property type="match status" value="2"/>
</dbReference>
<sequence length="516" mass="59556">MEACFDGSKQSGRLGFTEYHGTESVEAIVLDPYSTIDYFKPSPTAFTKMCKLRMLIVNYEDFEGQVPLPNNLEFLPQELRYLEWDYYPWTFWPSNFCPKNLVELQISSSKLRQLWNGDEHLENLISLDLFGSEDLIRIPDLPKTAPNLEVLKLSYCRSLTEIPSLQNLSKLTQLWLNGCCEVTYCPELPCSIKFLTLEGTGIEQLPSSIEHLTQLDHLPLEGCKRLVSIPSGISELKCLITLVLGECSNLTSLPESIKQVSKLESLDLNGCERLKRLPDLPSSLKTLSASKCTSLKSASTSFLLEDHARGFFNSKLLQFDNCFTLEDKKKVIEDVIETHLLGQDVGLCVVGGEVPERMRYKNKIGSSLSFELDLRHLIAFSFCAIFHIQDYVQQSFTCRVDFIDESGHRHRYDFSHSLFLTTIDLYHQICFSSEHMSLWLDNKKFESVDEKCFVEASFYSKERVEIIKCGIHPIYSRKRSRNEEHQDDEEHQPAFQRLEEEKDNNIKRRRINYEEK</sequence>
<dbReference type="EMBL" id="JARPOI010000014">
    <property type="protein sequence ID" value="KAJ9158983.1"/>
    <property type="molecule type" value="Genomic_DNA"/>
</dbReference>
<keyword evidence="3" id="KW-1185">Reference proteome</keyword>
<dbReference type="InterPro" id="IPR044974">
    <property type="entry name" value="Disease_R_plants"/>
</dbReference>
<evidence type="ECO:0000256" key="1">
    <source>
        <dbReference type="SAM" id="MobiDB-lite"/>
    </source>
</evidence>
<name>A0ABQ9L4H9_HEVBR</name>
<protein>
    <submittedName>
        <fullName evidence="2">Uncharacterized protein</fullName>
    </submittedName>
</protein>
<gene>
    <name evidence="2" type="ORF">P3X46_024519</name>
</gene>
<dbReference type="Proteomes" id="UP001174677">
    <property type="component" value="Chromosome 14"/>
</dbReference>
<dbReference type="PANTHER" id="PTHR11017">
    <property type="entry name" value="LEUCINE-RICH REPEAT-CONTAINING PROTEIN"/>
    <property type="match status" value="1"/>
</dbReference>
<feature type="region of interest" description="Disordered" evidence="1">
    <location>
        <begin position="479"/>
        <end position="516"/>
    </location>
</feature>
<dbReference type="SUPFAM" id="SSF52058">
    <property type="entry name" value="L domain-like"/>
    <property type="match status" value="1"/>
</dbReference>
<proteinExistence type="predicted"/>
<dbReference type="InterPro" id="IPR001611">
    <property type="entry name" value="Leu-rich_rpt"/>
</dbReference>
<dbReference type="InterPro" id="IPR032675">
    <property type="entry name" value="LRR_dom_sf"/>
</dbReference>